<name>A0A7Y7PSL7_9BACT</name>
<organism evidence="1 2">
    <name type="scientific">Hymenobacter lapidiphilus</name>
    <dbReference type="NCBI Taxonomy" id="2608003"/>
    <lineage>
        <taxon>Bacteria</taxon>
        <taxon>Pseudomonadati</taxon>
        <taxon>Bacteroidota</taxon>
        <taxon>Cytophagia</taxon>
        <taxon>Cytophagales</taxon>
        <taxon>Hymenobacteraceae</taxon>
        <taxon>Hymenobacter</taxon>
    </lineage>
</organism>
<dbReference type="EMBL" id="JABKAU010000056">
    <property type="protein sequence ID" value="NVO33261.1"/>
    <property type="molecule type" value="Genomic_DNA"/>
</dbReference>
<dbReference type="RefSeq" id="WP_176910070.1">
    <property type="nucleotide sequence ID" value="NZ_JABKAU010000056.1"/>
</dbReference>
<sequence length="176" mass="19635">MPELTKLDATTPAQPERPIAIWRPAFLAALGCNGNVSEAAKLAGISRQYAYVAYNERPDFAADWDTALEIAADVLEREAWRRAVEGGRQYKFTKDGDPICHPDTGEPYFEMVYSDALLTLLLKAHRREKFGDQSRIDLNQTTAPAKYDLSRLTEQQLAQLELLTALALVPDAADPR</sequence>
<dbReference type="AlphaFoldDB" id="A0A7Y7PSL7"/>
<evidence type="ECO:0000313" key="2">
    <source>
        <dbReference type="Proteomes" id="UP000565521"/>
    </source>
</evidence>
<gene>
    <name evidence="1" type="ORF">HW554_18800</name>
</gene>
<protein>
    <submittedName>
        <fullName evidence="1">Uncharacterized protein</fullName>
    </submittedName>
</protein>
<comment type="caution">
    <text evidence="1">The sequence shown here is derived from an EMBL/GenBank/DDBJ whole genome shotgun (WGS) entry which is preliminary data.</text>
</comment>
<evidence type="ECO:0000313" key="1">
    <source>
        <dbReference type="EMBL" id="NVO33261.1"/>
    </source>
</evidence>
<reference evidence="1 2" key="1">
    <citation type="submission" date="2020-05" db="EMBL/GenBank/DDBJ databases">
        <title>Hymenobacter terrestris sp. nov. and Hymenobacter lapidiphilus sp. nov., isolated from regoliths in Antarctica.</title>
        <authorList>
            <person name="Sedlacek I."/>
            <person name="Pantucek R."/>
            <person name="Zeman M."/>
            <person name="Holochova P."/>
            <person name="Kralova S."/>
            <person name="Stankova E."/>
            <person name="Sedo O."/>
            <person name="Micenkova L."/>
            <person name="Svec P."/>
            <person name="Gupta V."/>
            <person name="Sood U."/>
            <person name="Korpole U.S."/>
            <person name="Lal R."/>
        </authorList>
    </citation>
    <scope>NUCLEOTIDE SEQUENCE [LARGE SCALE GENOMIC DNA]</scope>
    <source>
        <strain evidence="1 2">P5342</strain>
    </source>
</reference>
<keyword evidence="2" id="KW-1185">Reference proteome</keyword>
<proteinExistence type="predicted"/>
<accession>A0A7Y7PSL7</accession>
<dbReference type="Proteomes" id="UP000565521">
    <property type="component" value="Unassembled WGS sequence"/>
</dbReference>